<comment type="caution">
    <text evidence="1">The sequence shown here is derived from an EMBL/GenBank/DDBJ whole genome shotgun (WGS) entry which is preliminary data.</text>
</comment>
<evidence type="ECO:0000313" key="2">
    <source>
        <dbReference type="Proteomes" id="UP000051181"/>
    </source>
</evidence>
<dbReference type="RefSeq" id="WP_010011277.1">
    <property type="nucleotide sequence ID" value="NZ_AZCN01000005.1"/>
</dbReference>
<proteinExistence type="predicted"/>
<evidence type="ECO:0000313" key="1">
    <source>
        <dbReference type="EMBL" id="KRK18967.1"/>
    </source>
</evidence>
<gene>
    <name evidence="1" type="ORF">FD22_GL001754</name>
</gene>
<name>A0A0R1FJW9_9LACO</name>
<protein>
    <submittedName>
        <fullName evidence="1">Uncharacterized protein</fullName>
    </submittedName>
</protein>
<dbReference type="EMBL" id="AZCN01000005">
    <property type="protein sequence ID" value="KRK18967.1"/>
    <property type="molecule type" value="Genomic_DNA"/>
</dbReference>
<accession>A0A0R1FJW9</accession>
<dbReference type="eggNOG" id="ENOG5030ANT">
    <property type="taxonomic scope" value="Bacteria"/>
</dbReference>
<reference evidence="1 2" key="1">
    <citation type="journal article" date="2015" name="Genome Announc.">
        <title>Expanding the biotechnology potential of lactobacilli through comparative genomics of 213 strains and associated genera.</title>
        <authorList>
            <person name="Sun Z."/>
            <person name="Harris H.M."/>
            <person name="McCann A."/>
            <person name="Guo C."/>
            <person name="Argimon S."/>
            <person name="Zhang W."/>
            <person name="Yang X."/>
            <person name="Jeffery I.B."/>
            <person name="Cooney J.C."/>
            <person name="Kagawa T.F."/>
            <person name="Liu W."/>
            <person name="Song Y."/>
            <person name="Salvetti E."/>
            <person name="Wrobel A."/>
            <person name="Rasinkangas P."/>
            <person name="Parkhill J."/>
            <person name="Rea M.C."/>
            <person name="O'Sullivan O."/>
            <person name="Ritari J."/>
            <person name="Douillard F.P."/>
            <person name="Paul Ross R."/>
            <person name="Yang R."/>
            <person name="Briner A.E."/>
            <person name="Felis G.E."/>
            <person name="de Vos W.M."/>
            <person name="Barrangou R."/>
            <person name="Klaenhammer T.R."/>
            <person name="Caufield P.W."/>
            <person name="Cui Y."/>
            <person name="Zhang H."/>
            <person name="O'Toole P.W."/>
        </authorList>
    </citation>
    <scope>NUCLEOTIDE SEQUENCE [LARGE SCALE GENOMIC DNA]</scope>
    <source>
        <strain evidence="1 2">DSM 20001</strain>
    </source>
</reference>
<sequence length="75" mass="9073">MLQKNEMSDADFQKLLKIALMDLRIHRTLLENEIADQRADLRTLEQDEAIENLEQQIRPIREDYDHYKQFLTEDI</sequence>
<dbReference type="AlphaFoldDB" id="A0A0R1FJW9"/>
<dbReference type="PATRIC" id="fig|913848.6.peg.1797"/>
<organism evidence="1 2">
    <name type="scientific">Loigolactobacillus coryniformis subsp. coryniformis KCTC 3167 = DSM 20001</name>
    <dbReference type="NCBI Taxonomy" id="913848"/>
    <lineage>
        <taxon>Bacteria</taxon>
        <taxon>Bacillati</taxon>
        <taxon>Bacillota</taxon>
        <taxon>Bacilli</taxon>
        <taxon>Lactobacillales</taxon>
        <taxon>Lactobacillaceae</taxon>
        <taxon>Loigolactobacillus</taxon>
    </lineage>
</organism>
<dbReference type="GeneID" id="65915814"/>
<dbReference type="Proteomes" id="UP000051181">
    <property type="component" value="Unassembled WGS sequence"/>
</dbReference>